<dbReference type="GO" id="GO:0004672">
    <property type="term" value="F:protein kinase activity"/>
    <property type="evidence" value="ECO:0007669"/>
    <property type="project" value="InterPro"/>
</dbReference>
<dbReference type="Gene3D" id="1.10.510.10">
    <property type="entry name" value="Transferase(Phosphotransferase) domain 1"/>
    <property type="match status" value="1"/>
</dbReference>
<dbReference type="PANTHER" id="PTHR47987">
    <property type="entry name" value="OS08G0249100 PROTEIN"/>
    <property type="match status" value="1"/>
</dbReference>
<name>A0A7J0EY36_9ERIC</name>
<organism evidence="2 3">
    <name type="scientific">Actinidia rufa</name>
    <dbReference type="NCBI Taxonomy" id="165716"/>
    <lineage>
        <taxon>Eukaryota</taxon>
        <taxon>Viridiplantae</taxon>
        <taxon>Streptophyta</taxon>
        <taxon>Embryophyta</taxon>
        <taxon>Tracheophyta</taxon>
        <taxon>Spermatophyta</taxon>
        <taxon>Magnoliopsida</taxon>
        <taxon>eudicotyledons</taxon>
        <taxon>Gunneridae</taxon>
        <taxon>Pentapetalae</taxon>
        <taxon>asterids</taxon>
        <taxon>Ericales</taxon>
        <taxon>Actinidiaceae</taxon>
        <taxon>Actinidia</taxon>
    </lineage>
</organism>
<dbReference type="InterPro" id="IPR011009">
    <property type="entry name" value="Kinase-like_dom_sf"/>
</dbReference>
<feature type="domain" description="Protein kinase" evidence="1">
    <location>
        <begin position="1"/>
        <end position="165"/>
    </location>
</feature>
<dbReference type="EMBL" id="BJWL01000007">
    <property type="protein sequence ID" value="GFY91355.1"/>
    <property type="molecule type" value="Genomic_DNA"/>
</dbReference>
<comment type="caution">
    <text evidence="2">The sequence shown here is derived from an EMBL/GenBank/DDBJ whole genome shotgun (WGS) entry which is preliminary data.</text>
</comment>
<dbReference type="GO" id="GO:0016787">
    <property type="term" value="F:hydrolase activity"/>
    <property type="evidence" value="ECO:0007669"/>
    <property type="project" value="UniProtKB-KW"/>
</dbReference>
<dbReference type="GO" id="GO:0005524">
    <property type="term" value="F:ATP binding"/>
    <property type="evidence" value="ECO:0007669"/>
    <property type="project" value="InterPro"/>
</dbReference>
<dbReference type="AlphaFoldDB" id="A0A7J0EY36"/>
<dbReference type="InterPro" id="IPR046958">
    <property type="entry name" value="RBK1/2/STUNTED"/>
</dbReference>
<dbReference type="Proteomes" id="UP000585474">
    <property type="component" value="Unassembled WGS sequence"/>
</dbReference>
<dbReference type="PANTHER" id="PTHR47987:SF5">
    <property type="entry name" value="PROTEIN KINASE DOMAIN-CONTAINING PROTEIN"/>
    <property type="match status" value="1"/>
</dbReference>
<evidence type="ECO:0000313" key="2">
    <source>
        <dbReference type="EMBL" id="GFY91355.1"/>
    </source>
</evidence>
<dbReference type="SUPFAM" id="SSF56112">
    <property type="entry name" value="Protein kinase-like (PK-like)"/>
    <property type="match status" value="1"/>
</dbReference>
<keyword evidence="2" id="KW-0808">Transferase</keyword>
<dbReference type="OrthoDB" id="1066508at2759"/>
<evidence type="ECO:0000259" key="1">
    <source>
        <dbReference type="PROSITE" id="PS50011"/>
    </source>
</evidence>
<reference evidence="2 3" key="1">
    <citation type="submission" date="2019-07" db="EMBL/GenBank/DDBJ databases">
        <title>De Novo Assembly of kiwifruit Actinidia rufa.</title>
        <authorList>
            <person name="Sugita-Konishi S."/>
            <person name="Sato K."/>
            <person name="Mori E."/>
            <person name="Abe Y."/>
            <person name="Kisaki G."/>
            <person name="Hamano K."/>
            <person name="Suezawa K."/>
            <person name="Otani M."/>
            <person name="Fukuda T."/>
            <person name="Manabe T."/>
            <person name="Gomi K."/>
            <person name="Tabuchi M."/>
            <person name="Akimitsu K."/>
            <person name="Kataoka I."/>
        </authorList>
    </citation>
    <scope>NUCLEOTIDE SEQUENCE [LARGE SCALE GENOMIC DNA]</scope>
    <source>
        <strain evidence="3">cv. Fuchu</strain>
    </source>
</reference>
<sequence>MMPKGHAASDGGGGAVVVVGVRMDSQSRELLTCALVKVARSGDRVIALHVFNPITGIIYSLSRKQVDTSLSCQDVRFYACCLRRILQPKTGNRKNGNKFGWEDRFKVALGAAEALDYLHNRAVEPVIHKDAKSSNILLSDDFEPQLQALDSSHYTTCTDVAGTFG</sequence>
<dbReference type="InterPro" id="IPR000719">
    <property type="entry name" value="Prot_kinase_dom"/>
</dbReference>
<gene>
    <name evidence="2" type="ORF">Acr_07g0015510</name>
</gene>
<protein>
    <submittedName>
        <fullName evidence="2">Kinase with adenine nucleotide alpha hydrolases-like domain-containing protein</fullName>
    </submittedName>
</protein>
<dbReference type="PROSITE" id="PS50011">
    <property type="entry name" value="PROTEIN_KINASE_DOM"/>
    <property type="match status" value="1"/>
</dbReference>
<evidence type="ECO:0000313" key="3">
    <source>
        <dbReference type="Proteomes" id="UP000585474"/>
    </source>
</evidence>
<keyword evidence="3" id="KW-1185">Reference proteome</keyword>
<proteinExistence type="predicted"/>
<keyword evidence="2" id="KW-0378">Hydrolase</keyword>
<accession>A0A7J0EY36</accession>
<keyword evidence="2" id="KW-0418">Kinase</keyword>